<gene>
    <name evidence="4" type="primary">Wscd2-L 1</name>
    <name evidence="4" type="ORF">Hamer_G000938</name>
</gene>
<accession>A0A8J5N2J2</accession>
<feature type="domain" description="Sulfotransferase" evidence="3">
    <location>
        <begin position="152"/>
        <end position="336"/>
    </location>
</feature>
<dbReference type="EMBL" id="JAHLQT010011632">
    <property type="protein sequence ID" value="KAG7171980.1"/>
    <property type="molecule type" value="Genomic_DNA"/>
</dbReference>
<sequence>MVLTKRILVVVILVAFLYIYVLDIVSSGWNLWLSHLFISEPLIRPRVFDEDFSPKQFSKSMESQKPGEPKVQHGTEAEDHNSDEAQNQHFESGELSQSQEKLAALTQARLSKTKYRTLKLNYGEAAQAVQLWPDDPKCSKMRVRFAKDFEGTLLHSYPRSGNSWTRYLLEAATGVFTSSVPEFKEISLIKAGYLGERYSLRDRNTIVTKVHTVAQLQRYPTLPSIFIIRNPARVIVSFWAFKNIQNRTKKHVAVLPSSAYNTTEFRSYVQQQIKNWLKINCYVLQQNRTRLLPVYYEKLRNDPMKEVRRMVEFLRLRPDEERLACLARHLSGKMKGGQKKYNPYGPHELKKIEEAVEVIRQLLVKRGFPPLPDYSRYEN</sequence>
<evidence type="ECO:0000256" key="2">
    <source>
        <dbReference type="SAM" id="Phobius"/>
    </source>
</evidence>
<dbReference type="PANTHER" id="PTHR45964">
    <property type="entry name" value="WSCD FAMILY MEMBER CG9164"/>
    <property type="match status" value="1"/>
</dbReference>
<dbReference type="AlphaFoldDB" id="A0A8J5N2J2"/>
<dbReference type="GO" id="GO:0008146">
    <property type="term" value="F:sulfotransferase activity"/>
    <property type="evidence" value="ECO:0007669"/>
    <property type="project" value="InterPro"/>
</dbReference>
<feature type="compositionally biased region" description="Basic and acidic residues" evidence="1">
    <location>
        <begin position="65"/>
        <end position="83"/>
    </location>
</feature>
<proteinExistence type="predicted"/>
<dbReference type="Proteomes" id="UP000747542">
    <property type="component" value="Unassembled WGS sequence"/>
</dbReference>
<name>A0A8J5N2J2_HOMAM</name>
<feature type="compositionally biased region" description="Polar residues" evidence="1">
    <location>
        <begin position="84"/>
        <end position="95"/>
    </location>
</feature>
<keyword evidence="2" id="KW-0812">Transmembrane</keyword>
<feature type="region of interest" description="Disordered" evidence="1">
    <location>
        <begin position="57"/>
        <end position="95"/>
    </location>
</feature>
<evidence type="ECO:0000313" key="4">
    <source>
        <dbReference type="EMBL" id="KAG7171980.1"/>
    </source>
</evidence>
<keyword evidence="2" id="KW-0472">Membrane</keyword>
<dbReference type="InterPro" id="IPR000863">
    <property type="entry name" value="Sulfotransferase_dom"/>
</dbReference>
<feature type="transmembrane region" description="Helical" evidence="2">
    <location>
        <begin position="7"/>
        <end position="32"/>
    </location>
</feature>
<evidence type="ECO:0000259" key="3">
    <source>
        <dbReference type="Pfam" id="PF00685"/>
    </source>
</evidence>
<dbReference type="OrthoDB" id="6351622at2759"/>
<organism evidence="4 5">
    <name type="scientific">Homarus americanus</name>
    <name type="common">American lobster</name>
    <dbReference type="NCBI Taxonomy" id="6706"/>
    <lineage>
        <taxon>Eukaryota</taxon>
        <taxon>Metazoa</taxon>
        <taxon>Ecdysozoa</taxon>
        <taxon>Arthropoda</taxon>
        <taxon>Crustacea</taxon>
        <taxon>Multicrustacea</taxon>
        <taxon>Malacostraca</taxon>
        <taxon>Eumalacostraca</taxon>
        <taxon>Eucarida</taxon>
        <taxon>Decapoda</taxon>
        <taxon>Pleocyemata</taxon>
        <taxon>Astacidea</taxon>
        <taxon>Nephropoidea</taxon>
        <taxon>Nephropidae</taxon>
        <taxon>Homarus</taxon>
    </lineage>
</organism>
<dbReference type="InterPro" id="IPR051589">
    <property type="entry name" value="Sialate-O-sulfotransferase"/>
</dbReference>
<keyword evidence="5" id="KW-1185">Reference proteome</keyword>
<dbReference type="Pfam" id="PF00685">
    <property type="entry name" value="Sulfotransfer_1"/>
    <property type="match status" value="1"/>
</dbReference>
<protein>
    <submittedName>
        <fullName evidence="4">WSC domain-containing protein 2-like 1</fullName>
    </submittedName>
</protein>
<reference evidence="4" key="1">
    <citation type="journal article" date="2021" name="Sci. Adv.">
        <title>The American lobster genome reveals insights on longevity, neural, and immune adaptations.</title>
        <authorList>
            <person name="Polinski J.M."/>
            <person name="Zimin A.V."/>
            <person name="Clark K.F."/>
            <person name="Kohn A.B."/>
            <person name="Sadowski N."/>
            <person name="Timp W."/>
            <person name="Ptitsyn A."/>
            <person name="Khanna P."/>
            <person name="Romanova D.Y."/>
            <person name="Williams P."/>
            <person name="Greenwood S.J."/>
            <person name="Moroz L.L."/>
            <person name="Walt D.R."/>
            <person name="Bodnar A.G."/>
        </authorList>
    </citation>
    <scope>NUCLEOTIDE SEQUENCE</scope>
    <source>
        <strain evidence="4">GMGI-L3</strain>
    </source>
</reference>
<dbReference type="PANTHER" id="PTHR45964:SF5">
    <property type="entry name" value="WSCD FAMILY MEMBER CG9164"/>
    <property type="match status" value="1"/>
</dbReference>
<comment type="caution">
    <text evidence="4">The sequence shown here is derived from an EMBL/GenBank/DDBJ whole genome shotgun (WGS) entry which is preliminary data.</text>
</comment>
<evidence type="ECO:0000313" key="5">
    <source>
        <dbReference type="Proteomes" id="UP000747542"/>
    </source>
</evidence>
<keyword evidence="2" id="KW-1133">Transmembrane helix</keyword>
<evidence type="ECO:0000256" key="1">
    <source>
        <dbReference type="SAM" id="MobiDB-lite"/>
    </source>
</evidence>